<accession>A0A0C9ZHT1</accession>
<keyword evidence="3" id="KW-1185">Reference proteome</keyword>
<evidence type="ECO:0000313" key="3">
    <source>
        <dbReference type="Proteomes" id="UP000054018"/>
    </source>
</evidence>
<dbReference type="AlphaFoldDB" id="A0A0C9ZHT1"/>
<gene>
    <name evidence="2" type="ORF">PISMIDRAFT_11898</name>
</gene>
<dbReference type="OrthoDB" id="2607657at2759"/>
<feature type="compositionally biased region" description="Polar residues" evidence="1">
    <location>
        <begin position="387"/>
        <end position="398"/>
    </location>
</feature>
<proteinExistence type="predicted"/>
<feature type="compositionally biased region" description="Polar residues" evidence="1">
    <location>
        <begin position="368"/>
        <end position="379"/>
    </location>
</feature>
<name>A0A0C9ZHT1_9AGAM</name>
<evidence type="ECO:0000256" key="1">
    <source>
        <dbReference type="SAM" id="MobiDB-lite"/>
    </source>
</evidence>
<reference evidence="3" key="2">
    <citation type="submission" date="2015-01" db="EMBL/GenBank/DDBJ databases">
        <title>Evolutionary Origins and Diversification of the Mycorrhizal Mutualists.</title>
        <authorList>
            <consortium name="DOE Joint Genome Institute"/>
            <consortium name="Mycorrhizal Genomics Consortium"/>
            <person name="Kohler A."/>
            <person name="Kuo A."/>
            <person name="Nagy L.G."/>
            <person name="Floudas D."/>
            <person name="Copeland A."/>
            <person name="Barry K.W."/>
            <person name="Cichocki N."/>
            <person name="Veneault-Fourrey C."/>
            <person name="LaButti K."/>
            <person name="Lindquist E.A."/>
            <person name="Lipzen A."/>
            <person name="Lundell T."/>
            <person name="Morin E."/>
            <person name="Murat C."/>
            <person name="Riley R."/>
            <person name="Ohm R."/>
            <person name="Sun H."/>
            <person name="Tunlid A."/>
            <person name="Henrissat B."/>
            <person name="Grigoriev I.V."/>
            <person name="Hibbett D.S."/>
            <person name="Martin F."/>
        </authorList>
    </citation>
    <scope>NUCLEOTIDE SEQUENCE [LARGE SCALE GENOMIC DNA]</scope>
    <source>
        <strain evidence="3">441</strain>
    </source>
</reference>
<organism evidence="2 3">
    <name type="scientific">Pisolithus microcarpus 441</name>
    <dbReference type="NCBI Taxonomy" id="765257"/>
    <lineage>
        <taxon>Eukaryota</taxon>
        <taxon>Fungi</taxon>
        <taxon>Dikarya</taxon>
        <taxon>Basidiomycota</taxon>
        <taxon>Agaricomycotina</taxon>
        <taxon>Agaricomycetes</taxon>
        <taxon>Agaricomycetidae</taxon>
        <taxon>Boletales</taxon>
        <taxon>Sclerodermatineae</taxon>
        <taxon>Pisolithaceae</taxon>
        <taxon>Pisolithus</taxon>
    </lineage>
</organism>
<dbReference type="Proteomes" id="UP000054018">
    <property type="component" value="Unassembled WGS sequence"/>
</dbReference>
<evidence type="ECO:0000313" key="2">
    <source>
        <dbReference type="EMBL" id="KIK22042.1"/>
    </source>
</evidence>
<sequence length="477" mass="50710">MQFPTHLPLHGDTSDDGLLEQLSFFGLNQSSQGALSLAPPAHTSYTVQGTVYAGYNNARVPSNMSNQTAVYGGITHHNASGIGFPRDAPTSTTYYPMSEQAFQYGENAHSTASNAIRGTCGTTVDHPTVPNQTIAYGGTVYHNAPTMGPRPTHGNTVNHDTRSQVLPPYDRGASEQVLPYDVNMPNATLNVGIHNAYSSAVNYNMANYVGGYGGIAPNGTPYLGVHGALPPAQYNQHQTGALSGHNNMANTDMHGPLPASQYHQYHIDPPVGHENMANVQTHAPPAPAPDNEYQFGLSAGSETYNTPPMSSFSHLPVVAVNGVVHSPIEHVAASDLSSANGLAAEVVPSPGNDGTIADLPVETDDVDSPSSPSARSDTAFSEIPGTPISSTTVESMENNAPPAEVSDELGYSVIPRLQTDYFEDLVPPPLYTRKDQTTWSALANGPGRSANNHIIIFKRRGDTRFSLWGTPRRGWTA</sequence>
<feature type="region of interest" description="Disordered" evidence="1">
    <location>
        <begin position="344"/>
        <end position="407"/>
    </location>
</feature>
<dbReference type="EMBL" id="KN833744">
    <property type="protein sequence ID" value="KIK22042.1"/>
    <property type="molecule type" value="Genomic_DNA"/>
</dbReference>
<protein>
    <submittedName>
        <fullName evidence="2">Uncharacterized protein</fullName>
    </submittedName>
</protein>
<reference evidence="2 3" key="1">
    <citation type="submission" date="2014-04" db="EMBL/GenBank/DDBJ databases">
        <authorList>
            <consortium name="DOE Joint Genome Institute"/>
            <person name="Kuo A."/>
            <person name="Kohler A."/>
            <person name="Costa M.D."/>
            <person name="Nagy L.G."/>
            <person name="Floudas D."/>
            <person name="Copeland A."/>
            <person name="Barry K.W."/>
            <person name="Cichocki N."/>
            <person name="Veneault-Fourrey C."/>
            <person name="LaButti K."/>
            <person name="Lindquist E.A."/>
            <person name="Lipzen A."/>
            <person name="Lundell T."/>
            <person name="Morin E."/>
            <person name="Murat C."/>
            <person name="Sun H."/>
            <person name="Tunlid A."/>
            <person name="Henrissat B."/>
            <person name="Grigoriev I.V."/>
            <person name="Hibbett D.S."/>
            <person name="Martin F."/>
            <person name="Nordberg H.P."/>
            <person name="Cantor M.N."/>
            <person name="Hua S.X."/>
        </authorList>
    </citation>
    <scope>NUCLEOTIDE SEQUENCE [LARGE SCALE GENOMIC DNA]</scope>
    <source>
        <strain evidence="2 3">441</strain>
    </source>
</reference>
<dbReference type="HOGENOM" id="CLU_572541_0_0_1"/>